<reference evidence="4" key="2">
    <citation type="journal article" date="2021" name="Microbiome">
        <title>Successional dynamics and alternative stable states in a saline activated sludge microbial community over 9 years.</title>
        <authorList>
            <person name="Wang Y."/>
            <person name="Ye J."/>
            <person name="Ju F."/>
            <person name="Liu L."/>
            <person name="Boyd J.A."/>
            <person name="Deng Y."/>
            <person name="Parks D.H."/>
            <person name="Jiang X."/>
            <person name="Yin X."/>
            <person name="Woodcroft B.J."/>
            <person name="Tyson G.W."/>
            <person name="Hugenholtz P."/>
            <person name="Polz M.F."/>
            <person name="Zhang T."/>
        </authorList>
    </citation>
    <scope>NUCLEOTIDE SEQUENCE</scope>
    <source>
        <strain evidence="4">HKST-UBA02</strain>
    </source>
</reference>
<organism evidence="4 5">
    <name type="scientific">Eiseniibacteriota bacterium</name>
    <dbReference type="NCBI Taxonomy" id="2212470"/>
    <lineage>
        <taxon>Bacteria</taxon>
        <taxon>Candidatus Eiseniibacteriota</taxon>
    </lineage>
</organism>
<proteinExistence type="predicted"/>
<accession>A0A956N9I1</accession>
<dbReference type="Proteomes" id="UP000739538">
    <property type="component" value="Unassembled WGS sequence"/>
</dbReference>
<evidence type="ECO:0000313" key="4">
    <source>
        <dbReference type="EMBL" id="MCA9754871.1"/>
    </source>
</evidence>
<feature type="region of interest" description="Disordered" evidence="2">
    <location>
        <begin position="82"/>
        <end position="132"/>
    </location>
</feature>
<dbReference type="AlphaFoldDB" id="A0A956N9I1"/>
<comment type="caution">
    <text evidence="4">The sequence shown here is derived from an EMBL/GenBank/DDBJ whole genome shotgun (WGS) entry which is preliminary data.</text>
</comment>
<keyword evidence="1" id="KW-0175">Coiled coil</keyword>
<evidence type="ECO:0000256" key="2">
    <source>
        <dbReference type="SAM" id="MobiDB-lite"/>
    </source>
</evidence>
<feature type="coiled-coil region" evidence="1">
    <location>
        <begin position="613"/>
        <end position="660"/>
    </location>
</feature>
<name>A0A956N9I1_UNCEI</name>
<dbReference type="InterPro" id="IPR024983">
    <property type="entry name" value="CHAT_dom"/>
</dbReference>
<dbReference type="PANTHER" id="PTHR10098:SF108">
    <property type="entry name" value="TETRATRICOPEPTIDE REPEAT PROTEIN 28"/>
    <property type="match status" value="1"/>
</dbReference>
<dbReference type="Gene3D" id="1.25.40.10">
    <property type="entry name" value="Tetratricopeptide repeat domain"/>
    <property type="match status" value="2"/>
</dbReference>
<dbReference type="EMBL" id="JAGQHS010000011">
    <property type="protein sequence ID" value="MCA9754871.1"/>
    <property type="molecule type" value="Genomic_DNA"/>
</dbReference>
<dbReference type="InterPro" id="IPR011990">
    <property type="entry name" value="TPR-like_helical_dom_sf"/>
</dbReference>
<dbReference type="PANTHER" id="PTHR10098">
    <property type="entry name" value="RAPSYN-RELATED"/>
    <property type="match status" value="1"/>
</dbReference>
<dbReference type="Pfam" id="PF12770">
    <property type="entry name" value="CHAT"/>
    <property type="match status" value="1"/>
</dbReference>
<evidence type="ECO:0000259" key="3">
    <source>
        <dbReference type="Pfam" id="PF12770"/>
    </source>
</evidence>
<feature type="compositionally biased region" description="Low complexity" evidence="2">
    <location>
        <begin position="97"/>
        <end position="107"/>
    </location>
</feature>
<evidence type="ECO:0000256" key="1">
    <source>
        <dbReference type="SAM" id="Coils"/>
    </source>
</evidence>
<evidence type="ECO:0000313" key="5">
    <source>
        <dbReference type="Proteomes" id="UP000739538"/>
    </source>
</evidence>
<protein>
    <submittedName>
        <fullName evidence="4">CHAT domain-containing protein</fullName>
    </submittedName>
</protein>
<feature type="domain" description="CHAT" evidence="3">
    <location>
        <begin position="755"/>
        <end position="1005"/>
    </location>
</feature>
<reference evidence="4" key="1">
    <citation type="submission" date="2020-04" db="EMBL/GenBank/DDBJ databases">
        <authorList>
            <person name="Zhang T."/>
        </authorList>
    </citation>
    <scope>NUCLEOTIDE SEQUENCE</scope>
    <source>
        <strain evidence="4">HKST-UBA02</strain>
    </source>
</reference>
<sequence>MSANSPQRPRTRTDVEWIDWVGSADPDEVVACRDDWQDHLRPPLAWALRNRAATLLLTSPRASASMAEAMLAAIDAVDGASGDASVGGDVGAGSAGRGSTARRSSGRGPAGRGSRARSQRSPASSDRAQNERASECITVRALAWRTQAEADTYLGRLKEARRSYERASVEAERVGDDKLLGEILVGRIGVLNALGDPSVASLVDEAKLRLERAGHTGYLARLHMNLGSAAFHREDSGTAYREFRAARRIFQQLGTRDATSMSLLVNLGSACTELLRLSEAREVLSEAERFGDEEGLSHLAAHARLDLSFVDRLEGRYREALSLLERAEQDFDAVGATDLKASTQLTRAEIKLELGLASESFSHANEAAKAFEEQEKIVEREHALIVVGRSLVKLGRYSLARDVFESLLDGAVERGWKERIRTCLLDLAHIETASRRPERALERLASPILRSRNIPLSLRGEITLGRAGAQLALGQTGRAQRTLEQMASEIRRLPLRTRSRYFTLSGRIARELGDFATSRRTLDRAVRVSEQIRETIPGVELRAAAFHEDARIHRERVESEIAAVLHRTVSAPSSSGAIQVDGRSGSALASWTRRARARSYRERRARSHLPDDLRRLRAEIGQLSRLREESEFNPNSDTDAAELNERIRRLEARFLREFRRWEARGQATPGSGAGERGLSAALVEEDVGIIEYFLASHTALATVVTAAGTEVHVLPARVEEIVRAVEAFRFQVDSFIGLTHRSLAHPGALRRTADATLRELFDLLVAPLMPTLRGTSRLRIVPHSVLHHVPFSLLFDGERYLADSFETEVSVSGSPVPLSRRKRRALLTANSTGAPSQVEAEVRGIEGQLGARATVHLSPTVDEFLDGLRRGSVVHLATHGTFRDDNPLFTRLTLGDRSLFVSDLASFRLDTDLLVLSTCDSGRTFGGQGDDLQGLAHAFLSSGVRRLVASLWRVDDRATQHLMESFYRHLFGGSRFDPTSALRRASLEVRESWPHPFLWGAFTVYLD</sequence>
<dbReference type="SUPFAM" id="SSF48452">
    <property type="entry name" value="TPR-like"/>
    <property type="match status" value="1"/>
</dbReference>
<gene>
    <name evidence="4" type="ORF">KDA27_03645</name>
</gene>